<dbReference type="EMBL" id="FNHE01000004">
    <property type="protein sequence ID" value="SDM17951.1"/>
    <property type="molecule type" value="Genomic_DNA"/>
</dbReference>
<keyword evidence="3" id="KW-1185">Reference proteome</keyword>
<evidence type="ECO:0000256" key="1">
    <source>
        <dbReference type="SAM" id="MobiDB-lite"/>
    </source>
</evidence>
<dbReference type="AlphaFoldDB" id="A0A1G9R4A2"/>
<dbReference type="OrthoDB" id="5187206at2"/>
<name>A0A1G9R4A2_9ACTN</name>
<dbReference type="RefSeq" id="WP_091216592.1">
    <property type="nucleotide sequence ID" value="NZ_FNHE01000004.1"/>
</dbReference>
<dbReference type="Proteomes" id="UP000198680">
    <property type="component" value="Unassembled WGS sequence"/>
</dbReference>
<feature type="region of interest" description="Disordered" evidence="1">
    <location>
        <begin position="1"/>
        <end position="25"/>
    </location>
</feature>
<dbReference type="STRING" id="1137991.SAMN05660642_01763"/>
<protein>
    <submittedName>
        <fullName evidence="2">Uncharacterized protein</fullName>
    </submittedName>
</protein>
<gene>
    <name evidence="2" type="ORF">SAMN05660642_01763</name>
</gene>
<evidence type="ECO:0000313" key="3">
    <source>
        <dbReference type="Proteomes" id="UP000198680"/>
    </source>
</evidence>
<organism evidence="2 3">
    <name type="scientific">Geodermatophilus siccatus</name>
    <dbReference type="NCBI Taxonomy" id="1137991"/>
    <lineage>
        <taxon>Bacteria</taxon>
        <taxon>Bacillati</taxon>
        <taxon>Actinomycetota</taxon>
        <taxon>Actinomycetes</taxon>
        <taxon>Geodermatophilales</taxon>
        <taxon>Geodermatophilaceae</taxon>
        <taxon>Geodermatophilus</taxon>
    </lineage>
</organism>
<sequence>MTDRELGPTTADSSRTAHCSSHAAGHGVHPTRVLLCDNSPDDAWTPVVVMGAVGDVLTVACGSELRRYRNHDTGRLVDLADTTGPDALLNERYGLLFLRTWPQDAASVFSLQPADQPPHPCG</sequence>
<evidence type="ECO:0000313" key="2">
    <source>
        <dbReference type="EMBL" id="SDM17951.1"/>
    </source>
</evidence>
<proteinExistence type="predicted"/>
<reference evidence="3" key="1">
    <citation type="submission" date="2016-10" db="EMBL/GenBank/DDBJ databases">
        <authorList>
            <person name="Varghese N."/>
            <person name="Submissions S."/>
        </authorList>
    </citation>
    <scope>NUCLEOTIDE SEQUENCE [LARGE SCALE GENOMIC DNA]</scope>
    <source>
        <strain evidence="3">DSM 45419</strain>
    </source>
</reference>
<accession>A0A1G9R4A2</accession>
<feature type="compositionally biased region" description="Polar residues" evidence="1">
    <location>
        <begin position="10"/>
        <end position="19"/>
    </location>
</feature>